<dbReference type="EMBL" id="VCEJ01000002">
    <property type="protein sequence ID" value="TLV02115.1"/>
    <property type="molecule type" value="Genomic_DNA"/>
</dbReference>
<dbReference type="SMART" id="SM00813">
    <property type="entry name" value="Alpha-L-AF_C"/>
    <property type="match status" value="1"/>
</dbReference>
<dbReference type="GO" id="GO:0046556">
    <property type="term" value="F:alpha-L-arabinofuranosidase activity"/>
    <property type="evidence" value="ECO:0007669"/>
    <property type="project" value="UniProtKB-EC"/>
</dbReference>
<evidence type="ECO:0000256" key="4">
    <source>
        <dbReference type="ARBA" id="ARBA00022729"/>
    </source>
</evidence>
<organism evidence="8 9">
    <name type="scientific">Dyadobacter luticola</name>
    <dbReference type="NCBI Taxonomy" id="1979387"/>
    <lineage>
        <taxon>Bacteria</taxon>
        <taxon>Pseudomonadati</taxon>
        <taxon>Bacteroidota</taxon>
        <taxon>Cytophagia</taxon>
        <taxon>Cytophagales</taxon>
        <taxon>Spirosomataceae</taxon>
        <taxon>Dyadobacter</taxon>
    </lineage>
</organism>
<dbReference type="InterPro" id="IPR017853">
    <property type="entry name" value="GH"/>
</dbReference>
<proteinExistence type="inferred from homology"/>
<dbReference type="Gene3D" id="3.20.20.80">
    <property type="entry name" value="Glycosidases"/>
    <property type="match status" value="1"/>
</dbReference>
<dbReference type="SUPFAM" id="SSF51011">
    <property type="entry name" value="Glycosyl hydrolase domain"/>
    <property type="match status" value="1"/>
</dbReference>
<dbReference type="OrthoDB" id="9758333at2"/>
<dbReference type="InterPro" id="IPR055235">
    <property type="entry name" value="ASD1_cat"/>
</dbReference>
<protein>
    <recommendedName>
        <fullName evidence="3">non-reducing end alpha-L-arabinofuranosidase</fullName>
        <ecNumber evidence="3">3.2.1.55</ecNumber>
    </recommendedName>
</protein>
<dbReference type="GO" id="GO:0046373">
    <property type="term" value="P:L-arabinose metabolic process"/>
    <property type="evidence" value="ECO:0007669"/>
    <property type="project" value="InterPro"/>
</dbReference>
<evidence type="ECO:0000256" key="5">
    <source>
        <dbReference type="ARBA" id="ARBA00022801"/>
    </source>
</evidence>
<evidence type="ECO:0000256" key="6">
    <source>
        <dbReference type="ARBA" id="ARBA00023180"/>
    </source>
</evidence>
<dbReference type="InterPro" id="IPR013780">
    <property type="entry name" value="Glyco_hydro_b"/>
</dbReference>
<name>A0A5R9L188_9BACT</name>
<dbReference type="PANTHER" id="PTHR31776">
    <property type="entry name" value="ALPHA-L-ARABINOFURANOSIDASE 1"/>
    <property type="match status" value="1"/>
</dbReference>
<dbReference type="InterPro" id="IPR008979">
    <property type="entry name" value="Galactose-bd-like_sf"/>
</dbReference>
<comment type="catalytic activity">
    <reaction evidence="1">
        <text>Hydrolysis of terminal non-reducing alpha-L-arabinofuranoside residues in alpha-L-arabinosides.</text>
        <dbReference type="EC" id="3.2.1.55"/>
    </reaction>
</comment>
<dbReference type="InterPro" id="IPR010720">
    <property type="entry name" value="Alpha-L-AF_C"/>
</dbReference>
<dbReference type="Gene3D" id="2.60.40.1180">
    <property type="entry name" value="Golgi alpha-mannosidase II"/>
    <property type="match status" value="1"/>
</dbReference>
<dbReference type="Proteomes" id="UP000306402">
    <property type="component" value="Unassembled WGS sequence"/>
</dbReference>
<evidence type="ECO:0000256" key="1">
    <source>
        <dbReference type="ARBA" id="ARBA00001462"/>
    </source>
</evidence>
<dbReference type="EC" id="3.2.1.55" evidence="3"/>
<dbReference type="SUPFAM" id="SSF49785">
    <property type="entry name" value="Galactose-binding domain-like"/>
    <property type="match status" value="1"/>
</dbReference>
<evidence type="ECO:0000256" key="3">
    <source>
        <dbReference type="ARBA" id="ARBA00012670"/>
    </source>
</evidence>
<gene>
    <name evidence="8" type="ORF">FEN17_00260</name>
</gene>
<evidence type="ECO:0000256" key="2">
    <source>
        <dbReference type="ARBA" id="ARBA00007186"/>
    </source>
</evidence>
<evidence type="ECO:0000313" key="8">
    <source>
        <dbReference type="EMBL" id="TLV02115.1"/>
    </source>
</evidence>
<comment type="similarity">
    <text evidence="2">Belongs to the glycosyl hydrolase 51 family.</text>
</comment>
<evidence type="ECO:0000259" key="7">
    <source>
        <dbReference type="SMART" id="SM00813"/>
    </source>
</evidence>
<dbReference type="SUPFAM" id="SSF51445">
    <property type="entry name" value="(Trans)glycosidases"/>
    <property type="match status" value="1"/>
</dbReference>
<reference evidence="8 9" key="1">
    <citation type="submission" date="2019-05" db="EMBL/GenBank/DDBJ databases">
        <authorList>
            <person name="Qu J.-H."/>
        </authorList>
    </citation>
    <scope>NUCLEOTIDE SEQUENCE [LARGE SCALE GENOMIC DNA]</scope>
    <source>
        <strain evidence="8 9">T17</strain>
    </source>
</reference>
<keyword evidence="9" id="KW-1185">Reference proteome</keyword>
<dbReference type="Pfam" id="PF22848">
    <property type="entry name" value="ASD1_dom"/>
    <property type="match status" value="1"/>
</dbReference>
<dbReference type="PANTHER" id="PTHR31776:SF0">
    <property type="entry name" value="ALPHA-L-ARABINOFURANOSIDASE 1"/>
    <property type="match status" value="1"/>
</dbReference>
<comment type="caution">
    <text evidence="8">The sequence shown here is derived from an EMBL/GenBank/DDBJ whole genome shotgun (WGS) entry which is preliminary data.</text>
</comment>
<dbReference type="Gene3D" id="2.60.120.260">
    <property type="entry name" value="Galactose-binding domain-like"/>
    <property type="match status" value="1"/>
</dbReference>
<keyword evidence="6" id="KW-0325">Glycoprotein</keyword>
<dbReference type="Pfam" id="PF06964">
    <property type="entry name" value="Alpha-L-AF_C"/>
    <property type="match status" value="1"/>
</dbReference>
<keyword evidence="5" id="KW-0378">Hydrolase</keyword>
<sequence>MKYMAGLIGLRTWKAGIEFRNIRFEKNGKMMSPRVFTEPSEQVSYNWDMLRPAGVKASFAIDSTAGYNGKNAQVITFESGSGKVGVANRGLNRWGIAVRKGQKFQGRLYLKETQLSGPVTVALQSADGSKTYASKTLTNIGADWQKFPFEFTASEADSKAKLTITLSSKGKLWVDQVVLMGTGKDQFAGLPIRADIGNALVAQGLTFLRYAGTMVNSPEYRFKKMIGDPDKRPLYRGHWNHYSTNGFGIEEFLQYCEAANITPCFAINIYETPEDMADMVEYFNGDASTKWGAIRAKNGHPKAYGVKYIEIGNEEVLFNGDSKEGYEEYVTRFKLLHQAMKQKDNALILIHSAWWRPASPNMEYVFKELNGKADYWDLHVGGDNPNEGLETDKKLTEMIGMFRKWDPATKMQIAVFEENGSKHGMQRALGHATNLNAIRRHNEYVLTSSPANALEPYLQNDNDWNQGQIFFTPTQVWGMPPFYSQKMQSENHLPLRVHSASEGGLDVTATRSEDGKTLALHVVNTGVEARQAEISITGFDGNRSNVQIFTLSGELTAENSPQKPEAYRTIESKGTLAGNAPGYDFPPHSYTILKLKR</sequence>
<dbReference type="InterPro" id="IPR051563">
    <property type="entry name" value="Glycosyl_Hydrolase_51"/>
</dbReference>
<feature type="domain" description="Alpha-L-arabinofuranosidase C-terminal" evidence="7">
    <location>
        <begin position="417"/>
        <end position="589"/>
    </location>
</feature>
<accession>A0A5R9L188</accession>
<dbReference type="AlphaFoldDB" id="A0A5R9L188"/>
<evidence type="ECO:0000313" key="9">
    <source>
        <dbReference type="Proteomes" id="UP000306402"/>
    </source>
</evidence>
<keyword evidence="4" id="KW-0732">Signal</keyword>